<dbReference type="CDD" id="cd11691">
    <property type="entry name" value="HRI1_like"/>
    <property type="match status" value="1"/>
</dbReference>
<sequence length="254" mass="27623">MPGLNVSPVPPAYLGVWQRTLLTTTAGVRDTSTRVYWLQTERLFADLRIPLPAPQSPSAMAAQAGFAGITEITGDICQWHRAIDFQPPNGGEDIGRMHFESSEKVLEDGLDGSYHEVWERLPESIGRNRGVWLSAADGRQGCLLLAGDCFLFAAGRRQALPMADSLAALLDSDHPELLDFELSFGRHHGGETPWKIELSTLPSRIGADLLSSTVDPDHPELLADATWLNSLGATPPVGGWQPCELPLLPEEVTP</sequence>
<dbReference type="KEGG" id="pmui:G4G71_14095"/>
<accession>A0A7Z3GQM2</accession>
<protein>
    <submittedName>
        <fullName evidence="1">Uncharacterized protein</fullName>
    </submittedName>
</protein>
<organism evidence="1 2">
    <name type="scientific">Pseudomonas multiresinivorans</name>
    <dbReference type="NCBI Taxonomy" id="95301"/>
    <lineage>
        <taxon>Bacteria</taxon>
        <taxon>Pseudomonadati</taxon>
        <taxon>Pseudomonadota</taxon>
        <taxon>Gammaproteobacteria</taxon>
        <taxon>Pseudomonadales</taxon>
        <taxon>Pseudomonadaceae</taxon>
        <taxon>Pseudomonas</taxon>
    </lineage>
</organism>
<name>A0A7Z3GQM2_9PSED</name>
<keyword evidence="2" id="KW-1185">Reference proteome</keyword>
<proteinExistence type="predicted"/>
<dbReference type="Proteomes" id="UP000502549">
    <property type="component" value="Chromosome"/>
</dbReference>
<evidence type="ECO:0000313" key="2">
    <source>
        <dbReference type="Proteomes" id="UP000502549"/>
    </source>
</evidence>
<dbReference type="AlphaFoldDB" id="A0A7Z3GQM2"/>
<gene>
    <name evidence="1" type="ORF">G4G71_14095</name>
</gene>
<dbReference type="RefSeq" id="WP_169938529.1">
    <property type="nucleotide sequence ID" value="NZ_CP048833.1"/>
</dbReference>
<reference evidence="1 2" key="1">
    <citation type="submission" date="2020-02" db="EMBL/GenBank/DDBJ databases">
        <title>Complete genome sequence of Pseudomonas multiresinivorans ORNL1.</title>
        <authorList>
            <person name="Podar M."/>
        </authorList>
    </citation>
    <scope>NUCLEOTIDE SEQUENCE [LARGE SCALE GENOMIC DNA]</scope>
    <source>
        <strain evidence="2">populi</strain>
    </source>
</reference>
<evidence type="ECO:0000313" key="1">
    <source>
        <dbReference type="EMBL" id="QJP08956.1"/>
    </source>
</evidence>
<dbReference type="EMBL" id="CP048833">
    <property type="protein sequence ID" value="QJP08956.1"/>
    <property type="molecule type" value="Genomic_DNA"/>
</dbReference>